<dbReference type="GO" id="GO:0006281">
    <property type="term" value="P:DNA repair"/>
    <property type="evidence" value="ECO:0007669"/>
    <property type="project" value="TreeGrafter"/>
</dbReference>
<dbReference type="Proteomes" id="UP000440578">
    <property type="component" value="Unassembled WGS sequence"/>
</dbReference>
<keyword evidence="2" id="KW-0539">Nucleus</keyword>
<dbReference type="PANTHER" id="PTHR22940:SF5">
    <property type="entry name" value="PROTEIN TIMELESS"/>
    <property type="match status" value="1"/>
</dbReference>
<reference evidence="5 6" key="1">
    <citation type="submission" date="2019-07" db="EMBL/GenBank/DDBJ databases">
        <title>Draft genome assembly of a fouling barnacle, Amphibalanus amphitrite (Darwin, 1854): The first reference genome for Thecostraca.</title>
        <authorList>
            <person name="Kim W."/>
        </authorList>
    </citation>
    <scope>NUCLEOTIDE SEQUENCE [LARGE SCALE GENOMIC DNA]</scope>
    <source>
        <strain evidence="5">SNU_AA5</strain>
        <tissue evidence="5">Soma without cirri and trophi</tissue>
    </source>
</reference>
<dbReference type="PANTHER" id="PTHR22940">
    <property type="entry name" value="TIMEOUT/TIMELESS-2"/>
    <property type="match status" value="1"/>
</dbReference>
<dbReference type="GO" id="GO:0003677">
    <property type="term" value="F:DNA binding"/>
    <property type="evidence" value="ECO:0007669"/>
    <property type="project" value="TreeGrafter"/>
</dbReference>
<keyword evidence="6" id="KW-1185">Reference proteome</keyword>
<evidence type="ECO:0000259" key="4">
    <source>
        <dbReference type="Pfam" id="PF04821"/>
    </source>
</evidence>
<evidence type="ECO:0000256" key="3">
    <source>
        <dbReference type="SAM" id="MobiDB-lite"/>
    </source>
</evidence>
<dbReference type="InterPro" id="IPR044998">
    <property type="entry name" value="Timeless"/>
</dbReference>
<proteinExistence type="predicted"/>
<sequence length="296" mass="32584">MVKMSTAPSVRRAVRKRLHHPSVMVDWAPSHRASLMQQLSVLSAAALHDETAYRRSAAVLKTLVQKLRHDDTVTYTYRRQLLHANIIRTNLVPLLLHKEPPFQVQDLTLTLLDMLSSPEESLRPSQTALSGLSPEVSIQLSLGLRGLKEELSSPMAARAVLAPLGAVLARQTTAAAMRGRDAECITTTLSLLRNLLHGPLCSDAAEMARYRNLLWALLSADLGQALHQLMQSPSLSAWCVPVVELLAQLYKMYASGHLHKTLQNWLNPTPSDSSEDDESNTSPPVSEGARDRTQGV</sequence>
<gene>
    <name evidence="5" type="primary">tim_0</name>
    <name evidence="5" type="ORF">FJT64_000823</name>
</gene>
<dbReference type="GO" id="GO:0031298">
    <property type="term" value="C:replication fork protection complex"/>
    <property type="evidence" value="ECO:0007669"/>
    <property type="project" value="TreeGrafter"/>
</dbReference>
<dbReference type="EMBL" id="VIIS01001742">
    <property type="protein sequence ID" value="KAF0293486.1"/>
    <property type="molecule type" value="Genomic_DNA"/>
</dbReference>
<feature type="region of interest" description="Disordered" evidence="3">
    <location>
        <begin position="266"/>
        <end position="296"/>
    </location>
</feature>
<dbReference type="AlphaFoldDB" id="A0A6A4VGC9"/>
<feature type="domain" description="Timeless N-terminal" evidence="4">
    <location>
        <begin position="57"/>
        <end position="283"/>
    </location>
</feature>
<dbReference type="GO" id="GO:0000076">
    <property type="term" value="P:DNA replication checkpoint signaling"/>
    <property type="evidence" value="ECO:0007669"/>
    <property type="project" value="TreeGrafter"/>
</dbReference>
<organism evidence="5 6">
    <name type="scientific">Amphibalanus amphitrite</name>
    <name type="common">Striped barnacle</name>
    <name type="synonym">Balanus amphitrite</name>
    <dbReference type="NCBI Taxonomy" id="1232801"/>
    <lineage>
        <taxon>Eukaryota</taxon>
        <taxon>Metazoa</taxon>
        <taxon>Ecdysozoa</taxon>
        <taxon>Arthropoda</taxon>
        <taxon>Crustacea</taxon>
        <taxon>Multicrustacea</taxon>
        <taxon>Cirripedia</taxon>
        <taxon>Thoracica</taxon>
        <taxon>Thoracicalcarea</taxon>
        <taxon>Balanomorpha</taxon>
        <taxon>Balanoidea</taxon>
        <taxon>Balanidae</taxon>
        <taxon>Amphibalaninae</taxon>
        <taxon>Amphibalanus</taxon>
    </lineage>
</organism>
<evidence type="ECO:0000256" key="2">
    <source>
        <dbReference type="ARBA" id="ARBA00023242"/>
    </source>
</evidence>
<evidence type="ECO:0000313" key="5">
    <source>
        <dbReference type="EMBL" id="KAF0293486.1"/>
    </source>
</evidence>
<evidence type="ECO:0000313" key="6">
    <source>
        <dbReference type="Proteomes" id="UP000440578"/>
    </source>
</evidence>
<dbReference type="Pfam" id="PF04821">
    <property type="entry name" value="TIMELESS"/>
    <property type="match status" value="1"/>
</dbReference>
<dbReference type="GO" id="GO:0043111">
    <property type="term" value="P:replication fork arrest"/>
    <property type="evidence" value="ECO:0007669"/>
    <property type="project" value="TreeGrafter"/>
</dbReference>
<accession>A0A6A4VGC9</accession>
<comment type="subcellular location">
    <subcellularLocation>
        <location evidence="1">Nucleus</location>
    </subcellularLocation>
</comment>
<protein>
    <submittedName>
        <fullName evidence="5">Protein timeless</fullName>
    </submittedName>
</protein>
<evidence type="ECO:0000256" key="1">
    <source>
        <dbReference type="ARBA" id="ARBA00004123"/>
    </source>
</evidence>
<comment type="caution">
    <text evidence="5">The sequence shown here is derived from an EMBL/GenBank/DDBJ whole genome shotgun (WGS) entry which is preliminary data.</text>
</comment>
<name>A0A6A4VGC9_AMPAM</name>
<dbReference type="InterPro" id="IPR006906">
    <property type="entry name" value="Timeless_N"/>
</dbReference>
<dbReference type="OrthoDB" id="6429365at2759"/>